<dbReference type="EMBL" id="JABEBT010000066">
    <property type="protein sequence ID" value="KAF7633966.1"/>
    <property type="molecule type" value="Genomic_DNA"/>
</dbReference>
<evidence type="ECO:0000313" key="2">
    <source>
        <dbReference type="Proteomes" id="UP000605970"/>
    </source>
</evidence>
<dbReference type="Proteomes" id="UP000605970">
    <property type="component" value="Unassembled WGS sequence"/>
</dbReference>
<gene>
    <name evidence="1" type="ORF">Mgra_00006594</name>
</gene>
<evidence type="ECO:0000313" key="1">
    <source>
        <dbReference type="EMBL" id="KAF7633966.1"/>
    </source>
</evidence>
<sequence>MKKSGVEGVKGDDDVGKAMTMNCVEIGSKGSSSIKHGWWTSVPACAVTHHHHIPTTAKGQQAMRNCKKYVALLTTRCSTKIIRSKSAQIFLMMGPVSWFIAFRLELVNA</sequence>
<keyword evidence="2" id="KW-1185">Reference proteome</keyword>
<reference evidence="1" key="1">
    <citation type="journal article" date="2020" name="Ecol. Evol.">
        <title>Genome structure and content of the rice root-knot nematode (Meloidogyne graminicola).</title>
        <authorList>
            <person name="Phan N.T."/>
            <person name="Danchin E.G.J."/>
            <person name="Klopp C."/>
            <person name="Perfus-Barbeoch L."/>
            <person name="Kozlowski D.K."/>
            <person name="Koutsovoulos G.D."/>
            <person name="Lopez-Roques C."/>
            <person name="Bouchez O."/>
            <person name="Zahm M."/>
            <person name="Besnard G."/>
            <person name="Bellafiore S."/>
        </authorList>
    </citation>
    <scope>NUCLEOTIDE SEQUENCE</scope>
    <source>
        <strain evidence="1">VN-18</strain>
    </source>
</reference>
<protein>
    <submittedName>
        <fullName evidence="1">Uncharacterized protein</fullName>
    </submittedName>
</protein>
<name>A0A8S9ZL98_9BILA</name>
<comment type="caution">
    <text evidence="1">The sequence shown here is derived from an EMBL/GenBank/DDBJ whole genome shotgun (WGS) entry which is preliminary data.</text>
</comment>
<organism evidence="1 2">
    <name type="scientific">Meloidogyne graminicola</name>
    <dbReference type="NCBI Taxonomy" id="189291"/>
    <lineage>
        <taxon>Eukaryota</taxon>
        <taxon>Metazoa</taxon>
        <taxon>Ecdysozoa</taxon>
        <taxon>Nematoda</taxon>
        <taxon>Chromadorea</taxon>
        <taxon>Rhabditida</taxon>
        <taxon>Tylenchina</taxon>
        <taxon>Tylenchomorpha</taxon>
        <taxon>Tylenchoidea</taxon>
        <taxon>Meloidogynidae</taxon>
        <taxon>Meloidogyninae</taxon>
        <taxon>Meloidogyne</taxon>
    </lineage>
</organism>
<dbReference type="AlphaFoldDB" id="A0A8S9ZL98"/>
<proteinExistence type="predicted"/>
<accession>A0A8S9ZL98</accession>